<comment type="caution">
    <text evidence="1">The sequence shown here is derived from an EMBL/GenBank/DDBJ whole genome shotgun (WGS) entry which is preliminary data.</text>
</comment>
<accession>A0A1E3X543</accession>
<name>A0A1E3X543_9BACT</name>
<evidence type="ECO:0000313" key="2">
    <source>
        <dbReference type="Proteomes" id="UP000094056"/>
    </source>
</evidence>
<reference evidence="1 2" key="1">
    <citation type="submission" date="2016-07" db="EMBL/GenBank/DDBJ databases">
        <title>Draft genome of Scalindua rubra, obtained from a brine-seawater interface in the Red Sea, sheds light on salt adaptation in anammox bacteria.</title>
        <authorList>
            <person name="Speth D.R."/>
            <person name="Lagkouvardos I."/>
            <person name="Wang Y."/>
            <person name="Qian P.-Y."/>
            <person name="Dutilh B.E."/>
            <person name="Jetten M.S."/>
        </authorList>
    </citation>
    <scope>NUCLEOTIDE SEQUENCE [LARGE SCALE GENOMIC DNA]</scope>
    <source>
        <strain evidence="1">BSI-1</strain>
    </source>
</reference>
<proteinExistence type="predicted"/>
<protein>
    <submittedName>
        <fullName evidence="1">Uncharacterized protein</fullName>
    </submittedName>
</protein>
<gene>
    <name evidence="1" type="ORF">SCARUB_04797</name>
</gene>
<dbReference type="Proteomes" id="UP000094056">
    <property type="component" value="Unassembled WGS sequence"/>
</dbReference>
<dbReference type="EMBL" id="MAYW01000285">
    <property type="protein sequence ID" value="ODS30094.1"/>
    <property type="molecule type" value="Genomic_DNA"/>
</dbReference>
<dbReference type="AlphaFoldDB" id="A0A1E3X543"/>
<evidence type="ECO:0000313" key="1">
    <source>
        <dbReference type="EMBL" id="ODS30094.1"/>
    </source>
</evidence>
<organism evidence="1 2">
    <name type="scientific">Candidatus Scalindua rubra</name>
    <dbReference type="NCBI Taxonomy" id="1872076"/>
    <lineage>
        <taxon>Bacteria</taxon>
        <taxon>Pseudomonadati</taxon>
        <taxon>Planctomycetota</taxon>
        <taxon>Candidatus Brocadiia</taxon>
        <taxon>Candidatus Brocadiales</taxon>
        <taxon>Candidatus Scalinduaceae</taxon>
        <taxon>Candidatus Scalindua</taxon>
    </lineage>
</organism>
<sequence length="36" mass="4199">MLVQFLKNRFIVQRIIRSAKKLLENPPDDITLAMGE</sequence>